<dbReference type="Proteomes" id="UP000316270">
    <property type="component" value="Chromosome 4"/>
</dbReference>
<dbReference type="AlphaFoldDB" id="A0A517L3G7"/>
<feature type="domain" description="RFX-type winged-helix" evidence="3">
    <location>
        <begin position="195"/>
        <end position="269"/>
    </location>
</feature>
<feature type="region of interest" description="Disordered" evidence="2">
    <location>
        <begin position="121"/>
        <end position="156"/>
    </location>
</feature>
<dbReference type="Pfam" id="PF25340">
    <property type="entry name" value="BCD_RFX"/>
    <property type="match status" value="1"/>
</dbReference>
<evidence type="ECO:0000256" key="1">
    <source>
        <dbReference type="ARBA" id="ARBA00023125"/>
    </source>
</evidence>
<accession>A0A517L3G7</accession>
<proteinExistence type="predicted"/>
<name>A0A517L3G7_9PEZI</name>
<evidence type="ECO:0000259" key="3">
    <source>
        <dbReference type="PROSITE" id="PS51526"/>
    </source>
</evidence>
<dbReference type="FunFam" id="1.10.10.10:FF:000119">
    <property type="entry name" value="DNA damage and replication checkpoint protein"/>
    <property type="match status" value="1"/>
</dbReference>
<dbReference type="EMBL" id="CP042188">
    <property type="protein sequence ID" value="QDS70178.1"/>
    <property type="molecule type" value="Genomic_DNA"/>
</dbReference>
<dbReference type="PANTHER" id="PTHR12619">
    <property type="entry name" value="RFX TRANSCRIPTION FACTOR FAMILY"/>
    <property type="match status" value="1"/>
</dbReference>
<feature type="compositionally biased region" description="Polar residues" evidence="2">
    <location>
        <begin position="796"/>
        <end position="815"/>
    </location>
</feature>
<dbReference type="PROSITE" id="PS51526">
    <property type="entry name" value="RFX_DBD"/>
    <property type="match status" value="1"/>
</dbReference>
<dbReference type="InterPro" id="IPR003150">
    <property type="entry name" value="DNA-bd_RFX"/>
</dbReference>
<feature type="compositionally biased region" description="Basic and acidic residues" evidence="2">
    <location>
        <begin position="786"/>
        <end position="795"/>
    </location>
</feature>
<reference evidence="4 5" key="1">
    <citation type="submission" date="2019-07" db="EMBL/GenBank/DDBJ databases">
        <title>Finished genome of Venturia effusa.</title>
        <authorList>
            <person name="Young C.A."/>
            <person name="Cox M.P."/>
            <person name="Ganley A.R.D."/>
            <person name="David W.J."/>
        </authorList>
    </citation>
    <scope>NUCLEOTIDE SEQUENCE [LARGE SCALE GENOMIC DNA]</scope>
    <source>
        <strain evidence="5">albino</strain>
    </source>
</reference>
<dbReference type="Pfam" id="PF02257">
    <property type="entry name" value="RFX_DNA_binding"/>
    <property type="match status" value="1"/>
</dbReference>
<evidence type="ECO:0000256" key="2">
    <source>
        <dbReference type="SAM" id="MobiDB-lite"/>
    </source>
</evidence>
<feature type="region of interest" description="Disordered" evidence="2">
    <location>
        <begin position="696"/>
        <end position="832"/>
    </location>
</feature>
<gene>
    <name evidence="4" type="ORF">FKW77_006329</name>
</gene>
<feature type="compositionally biased region" description="Basic and acidic residues" evidence="2">
    <location>
        <begin position="819"/>
        <end position="831"/>
    </location>
</feature>
<feature type="compositionally biased region" description="Polar residues" evidence="2">
    <location>
        <begin position="705"/>
        <end position="714"/>
    </location>
</feature>
<dbReference type="InterPro" id="IPR036390">
    <property type="entry name" value="WH_DNA-bd_sf"/>
</dbReference>
<dbReference type="InterPro" id="IPR036388">
    <property type="entry name" value="WH-like_DNA-bd_sf"/>
</dbReference>
<dbReference type="GO" id="GO:0000978">
    <property type="term" value="F:RNA polymerase II cis-regulatory region sequence-specific DNA binding"/>
    <property type="evidence" value="ECO:0007669"/>
    <property type="project" value="TreeGrafter"/>
</dbReference>
<dbReference type="InterPro" id="IPR039779">
    <property type="entry name" value="RFX-like"/>
</dbReference>
<feature type="compositionally biased region" description="Polar residues" evidence="2">
    <location>
        <begin position="22"/>
        <end position="34"/>
    </location>
</feature>
<keyword evidence="1" id="KW-0238">DNA-binding</keyword>
<keyword evidence="5" id="KW-1185">Reference proteome</keyword>
<dbReference type="SUPFAM" id="SSF46785">
    <property type="entry name" value="Winged helix' DNA-binding domain"/>
    <property type="match status" value="1"/>
</dbReference>
<sequence>MTGHTRRSRSTTAATQRPASRGSTTSVNSGPTQHPHQHLESAYRISPYNGMPIAPNNHQMGTDYSAHQQSIIQNAANGVNAQDSFDSQALQMSMSGHMPPHFQSQDASQFYQPNQVPYITQQPPVDYGYIPPQAPTSAPADPKARKTGSSSSQTNDKELRELRAANQHRTLSDVAVEVLSTERTPRAEKTKQLFAMLWLGKSCESAKTSVPRGRVYSTYANGCAAERVQPLNPASFGKLVRVIFPGIATRRLGVRGESKYHYVDLALKDDVPGAEGMPRIADPAPPQPNSGNATAMAHPALDTTNIHMEDQQLPSPALSAPQVSNRPDGYIFVDPSEPGFHPPSMLTANMYEQHLEFCPPPETQSSDILEMPDIWLWASRETDVDAANALVALYRSHCTSLVDSVRFCKEKTFFKLFKTFQGTLTVPVGKLFADPKVAGWVKECDWLVYQKMLEQLYSLTLQVMPVQVMRFLDNIARALHLHITQNYGSCPRYLLEAKLEPANLFSELVGRMLKVNQTAHAAARVVESREFRESLLKDWVQYVNPKRIMESELPGCGYVEAYKIITEDIPSLLSPIPRDVWSGSDTHYRDIVLPVSDEQEPAEPIVDKIGNWLSLLPSRFPNASARTLVDCIKNIGTAAMRDMTIGGAQSFNAWWILKVYIDEMVQWLASSGGFLAHQSSQHARSSSPLSTADAILSNGIHDNHGPSSGQQVGQFGSMDADMSSQYGRTHMPAHQIHPGHVSSNNQHRVNSSSQHGPNSHPMQHVPQHITRKRRSQDSIHGSRSSSLEKRLRFSQDESQPNFEQNPSFATSSFNSAPDLRPHSSHDMHDDSGIDLSAYMETNYDISKDVDQAGLSVDDRLKAAMRASQSES</sequence>
<dbReference type="InterPro" id="IPR057321">
    <property type="entry name" value="RFX1-4/6/8-like_BCD"/>
</dbReference>
<feature type="compositionally biased region" description="Polar residues" evidence="2">
    <location>
        <begin position="741"/>
        <end position="761"/>
    </location>
</feature>
<dbReference type="STRING" id="50376.A0A517L3G7"/>
<dbReference type="PANTHER" id="PTHR12619:SF5">
    <property type="entry name" value="TRANSCRIPTION FACTOR RFX4"/>
    <property type="match status" value="1"/>
</dbReference>
<feature type="compositionally biased region" description="Low complexity" evidence="2">
    <location>
        <begin position="10"/>
        <end position="21"/>
    </location>
</feature>
<dbReference type="GO" id="GO:0000981">
    <property type="term" value="F:DNA-binding transcription factor activity, RNA polymerase II-specific"/>
    <property type="evidence" value="ECO:0007669"/>
    <property type="project" value="TreeGrafter"/>
</dbReference>
<evidence type="ECO:0000313" key="5">
    <source>
        <dbReference type="Proteomes" id="UP000316270"/>
    </source>
</evidence>
<feature type="region of interest" description="Disordered" evidence="2">
    <location>
        <begin position="1"/>
        <end position="38"/>
    </location>
</feature>
<dbReference type="OrthoDB" id="10056949at2759"/>
<evidence type="ECO:0000313" key="4">
    <source>
        <dbReference type="EMBL" id="QDS70178.1"/>
    </source>
</evidence>
<dbReference type="Gene3D" id="1.10.10.10">
    <property type="entry name" value="Winged helix-like DNA-binding domain superfamily/Winged helix DNA-binding domain"/>
    <property type="match status" value="1"/>
</dbReference>
<organism evidence="4 5">
    <name type="scientific">Venturia effusa</name>
    <dbReference type="NCBI Taxonomy" id="50376"/>
    <lineage>
        <taxon>Eukaryota</taxon>
        <taxon>Fungi</taxon>
        <taxon>Dikarya</taxon>
        <taxon>Ascomycota</taxon>
        <taxon>Pezizomycotina</taxon>
        <taxon>Dothideomycetes</taxon>
        <taxon>Pleosporomycetidae</taxon>
        <taxon>Venturiales</taxon>
        <taxon>Venturiaceae</taxon>
        <taxon>Venturia</taxon>
    </lineage>
</organism>
<protein>
    <recommendedName>
        <fullName evidence="3">RFX-type winged-helix domain-containing protein</fullName>
    </recommendedName>
</protein>